<dbReference type="EMBL" id="BSSV01000001">
    <property type="protein sequence ID" value="GLX84263.1"/>
    <property type="molecule type" value="Genomic_DNA"/>
</dbReference>
<dbReference type="InterPro" id="IPR012899">
    <property type="entry name" value="LTXXQ"/>
</dbReference>
<keyword evidence="4" id="KW-0574">Periplasm</keyword>
<keyword evidence="7" id="KW-1185">Reference proteome</keyword>
<protein>
    <recommendedName>
        <fullName evidence="8">Periplasmic heavy metal sensor</fullName>
    </recommendedName>
</protein>
<proteinExistence type="inferred from homology"/>
<evidence type="ECO:0000256" key="4">
    <source>
        <dbReference type="ARBA" id="ARBA00022764"/>
    </source>
</evidence>
<dbReference type="InterPro" id="IPR052211">
    <property type="entry name" value="Cpx_auxiliary_protein"/>
</dbReference>
<dbReference type="PANTHER" id="PTHR38102:SF1">
    <property type="entry name" value="PERIPLASMIC CHAPERONE SPY"/>
    <property type="match status" value="1"/>
</dbReference>
<reference evidence="6 7" key="1">
    <citation type="submission" date="2023-03" db="EMBL/GenBank/DDBJ databases">
        <title>Thalassotalea loyana LMG 22536T draft genome sequence.</title>
        <authorList>
            <person name="Sawabe T."/>
        </authorList>
    </citation>
    <scope>NUCLEOTIDE SEQUENCE [LARGE SCALE GENOMIC DNA]</scope>
    <source>
        <strain evidence="6 7">LMG 22536</strain>
    </source>
</reference>
<evidence type="ECO:0000256" key="2">
    <source>
        <dbReference type="ARBA" id="ARBA00008441"/>
    </source>
</evidence>
<dbReference type="RefSeq" id="WP_284295807.1">
    <property type="nucleotide sequence ID" value="NZ_BSSV01000001.1"/>
</dbReference>
<evidence type="ECO:0000313" key="7">
    <source>
        <dbReference type="Proteomes" id="UP001157134"/>
    </source>
</evidence>
<evidence type="ECO:0000256" key="5">
    <source>
        <dbReference type="SAM" id="SignalP"/>
    </source>
</evidence>
<evidence type="ECO:0008006" key="8">
    <source>
        <dbReference type="Google" id="ProtNLM"/>
    </source>
</evidence>
<organism evidence="6 7">
    <name type="scientific">Thalassotalea loyana</name>
    <dbReference type="NCBI Taxonomy" id="280483"/>
    <lineage>
        <taxon>Bacteria</taxon>
        <taxon>Pseudomonadati</taxon>
        <taxon>Pseudomonadota</taxon>
        <taxon>Gammaproteobacteria</taxon>
        <taxon>Alteromonadales</taxon>
        <taxon>Colwelliaceae</taxon>
        <taxon>Thalassotalea</taxon>
    </lineage>
</organism>
<accession>A0ABQ6H806</accession>
<feature type="signal peptide" evidence="5">
    <location>
        <begin position="1"/>
        <end position="27"/>
    </location>
</feature>
<sequence>MKAMHKKVIAVSLSAILIPTIFSTAYAHSDFGHKRAHNAHKMLKKLDLTDNQKENVKAIVKASRVDGKQDMTEFKSLKQALEVQIKQDKWDEAEVAKIVGELHALKTTRMENSLSTKQQVWALLTPEQQAKYVTLQQTRLAKIEDKAAKRTEKRQAKFVKKLGLSDEQQTVVEPLLAQLAENRTQMRDAKLASKAASIATLAKSGEFSLALNSEAAIEMQQLAVDNASLHHRIWHNLTPEQQDKFERFMSKKKRGMKKHRRGQQS</sequence>
<comment type="subcellular location">
    <subcellularLocation>
        <location evidence="1">Periplasm</location>
    </subcellularLocation>
</comment>
<gene>
    <name evidence="6" type="ORF">tloyanaT_05150</name>
</gene>
<dbReference type="Gene3D" id="1.20.120.1490">
    <property type="match status" value="2"/>
</dbReference>
<dbReference type="Pfam" id="PF07813">
    <property type="entry name" value="LTXXQ"/>
    <property type="match status" value="1"/>
</dbReference>
<comment type="caution">
    <text evidence="6">The sequence shown here is derived from an EMBL/GenBank/DDBJ whole genome shotgun (WGS) entry which is preliminary data.</text>
</comment>
<keyword evidence="3 5" id="KW-0732">Signal</keyword>
<evidence type="ECO:0000256" key="3">
    <source>
        <dbReference type="ARBA" id="ARBA00022729"/>
    </source>
</evidence>
<feature type="chain" id="PRO_5045198815" description="Periplasmic heavy metal sensor" evidence="5">
    <location>
        <begin position="28"/>
        <end position="265"/>
    </location>
</feature>
<dbReference type="PANTHER" id="PTHR38102">
    <property type="entry name" value="PERIPLASMIC CHAPERONE SPY"/>
    <property type="match status" value="1"/>
</dbReference>
<evidence type="ECO:0000313" key="6">
    <source>
        <dbReference type="EMBL" id="GLX84263.1"/>
    </source>
</evidence>
<evidence type="ECO:0000256" key="1">
    <source>
        <dbReference type="ARBA" id="ARBA00004418"/>
    </source>
</evidence>
<comment type="similarity">
    <text evidence="2">Belongs to the CpxP/Spy family.</text>
</comment>
<dbReference type="Proteomes" id="UP001157134">
    <property type="component" value="Unassembled WGS sequence"/>
</dbReference>
<name>A0ABQ6H806_9GAMM</name>